<evidence type="ECO:0000313" key="1">
    <source>
        <dbReference type="EMBL" id="MBB5688060.1"/>
    </source>
</evidence>
<dbReference type="AlphaFoldDB" id="A0A840XMV4"/>
<organism evidence="1 2">
    <name type="scientific">Neoroseomonas alkaliterrae</name>
    <dbReference type="NCBI Taxonomy" id="1452450"/>
    <lineage>
        <taxon>Bacteria</taxon>
        <taxon>Pseudomonadati</taxon>
        <taxon>Pseudomonadota</taxon>
        <taxon>Alphaproteobacteria</taxon>
        <taxon>Acetobacterales</taxon>
        <taxon>Acetobacteraceae</taxon>
        <taxon>Neoroseomonas</taxon>
    </lineage>
</organism>
<gene>
    <name evidence="1" type="ORF">FHS88_000170</name>
</gene>
<accession>A0A840XMV4</accession>
<evidence type="ECO:0000313" key="2">
    <source>
        <dbReference type="Proteomes" id="UP000562254"/>
    </source>
</evidence>
<protein>
    <submittedName>
        <fullName evidence="1">Sarcosine oxidase subunit delta</fullName>
        <ecNumber evidence="1">1.5.3.1</ecNumber>
    </submittedName>
</protein>
<dbReference type="EC" id="1.5.3.1" evidence="1"/>
<keyword evidence="2" id="KW-1185">Reference proteome</keyword>
<comment type="caution">
    <text evidence="1">The sequence shown here is derived from an EMBL/GenBank/DDBJ whole genome shotgun (WGS) entry which is preliminary data.</text>
</comment>
<keyword evidence="1" id="KW-0560">Oxidoreductase</keyword>
<dbReference type="RefSeq" id="WP_184480362.1">
    <property type="nucleotide sequence ID" value="NZ_JAAEDJ010000007.1"/>
</dbReference>
<dbReference type="Pfam" id="PF04267">
    <property type="entry name" value="SoxD"/>
    <property type="match status" value="1"/>
</dbReference>
<dbReference type="InterPro" id="IPR038561">
    <property type="entry name" value="SoxD_sf"/>
</dbReference>
<dbReference type="EMBL" id="JACIJE010000001">
    <property type="protein sequence ID" value="MBB5688060.1"/>
    <property type="molecule type" value="Genomic_DNA"/>
</dbReference>
<dbReference type="Proteomes" id="UP000562254">
    <property type="component" value="Unassembled WGS sequence"/>
</dbReference>
<sequence length="91" mass="10191">MLRIPCPHCGARDEAEFSYRGDATVTRPGADGDIAAFHDYLYTRTNPRGWQVEWWQHAAGCRAFLKVLRHTVTHEIRAVVTATGTLEVPPA</sequence>
<dbReference type="GO" id="GO:0046653">
    <property type="term" value="P:tetrahydrofolate metabolic process"/>
    <property type="evidence" value="ECO:0007669"/>
    <property type="project" value="InterPro"/>
</dbReference>
<reference evidence="1 2" key="1">
    <citation type="submission" date="2020-08" db="EMBL/GenBank/DDBJ databases">
        <title>Genomic Encyclopedia of Type Strains, Phase IV (KMG-IV): sequencing the most valuable type-strain genomes for metagenomic binning, comparative biology and taxonomic classification.</title>
        <authorList>
            <person name="Goeker M."/>
        </authorList>
    </citation>
    <scope>NUCLEOTIDE SEQUENCE [LARGE SCALE GENOMIC DNA]</scope>
    <source>
        <strain evidence="1 2">DSM 25895</strain>
    </source>
</reference>
<dbReference type="InterPro" id="IPR006279">
    <property type="entry name" value="SoxD"/>
</dbReference>
<dbReference type="GO" id="GO:0008115">
    <property type="term" value="F:sarcosine oxidase activity"/>
    <property type="evidence" value="ECO:0007669"/>
    <property type="project" value="UniProtKB-EC"/>
</dbReference>
<dbReference type="Gene3D" id="3.30.2270.10">
    <property type="entry name" value="Folate-binding superfamily"/>
    <property type="match status" value="1"/>
</dbReference>
<name>A0A840XMV4_9PROT</name>
<proteinExistence type="predicted"/>